<dbReference type="AlphaFoldDB" id="R4XGZ8"/>
<comment type="similarity">
    <text evidence="1">Belongs to the RRF family.</text>
</comment>
<dbReference type="PANTHER" id="PTHR20982">
    <property type="entry name" value="RIBOSOME RECYCLING FACTOR"/>
    <property type="match status" value="1"/>
</dbReference>
<evidence type="ECO:0000256" key="2">
    <source>
        <dbReference type="ARBA" id="ARBA00022917"/>
    </source>
</evidence>
<keyword evidence="7" id="KW-1185">Reference proteome</keyword>
<dbReference type="EMBL" id="CAHR02000177">
    <property type="protein sequence ID" value="CCG83788.1"/>
    <property type="molecule type" value="Genomic_DNA"/>
</dbReference>
<evidence type="ECO:0000313" key="6">
    <source>
        <dbReference type="EMBL" id="CCG83788.1"/>
    </source>
</evidence>
<name>R4XGZ8_TAPDE</name>
<dbReference type="InterPro" id="IPR023584">
    <property type="entry name" value="Ribosome_recyc_fac_dom"/>
</dbReference>
<dbReference type="SUPFAM" id="SSF55194">
    <property type="entry name" value="Ribosome recycling factor, RRF"/>
    <property type="match status" value="1"/>
</dbReference>
<evidence type="ECO:0000256" key="4">
    <source>
        <dbReference type="SAM" id="MobiDB-lite"/>
    </source>
</evidence>
<comment type="function">
    <text evidence="3">Necessary for protein synthesis in mitochondria. Functions as a ribosome recycling factor in mitochondria.</text>
</comment>
<feature type="compositionally biased region" description="Low complexity" evidence="4">
    <location>
        <begin position="55"/>
        <end position="69"/>
    </location>
</feature>
<comment type="caution">
    <text evidence="6">The sequence shown here is derived from an EMBL/GenBank/DDBJ whole genome shotgun (WGS) entry which is preliminary data.</text>
</comment>
<dbReference type="OrthoDB" id="407355at2759"/>
<gene>
    <name evidence="6" type="ORF">TAPDE_004113</name>
</gene>
<organism evidence="6 7">
    <name type="scientific">Taphrina deformans (strain PYCC 5710 / ATCC 11124 / CBS 356.35 / IMI 108563 / JCM 9778 / NBRC 8474)</name>
    <name type="common">Peach leaf curl fungus</name>
    <name type="synonym">Lalaria deformans</name>
    <dbReference type="NCBI Taxonomy" id="1097556"/>
    <lineage>
        <taxon>Eukaryota</taxon>
        <taxon>Fungi</taxon>
        <taxon>Dikarya</taxon>
        <taxon>Ascomycota</taxon>
        <taxon>Taphrinomycotina</taxon>
        <taxon>Taphrinomycetes</taxon>
        <taxon>Taphrinales</taxon>
        <taxon>Taphrinaceae</taxon>
        <taxon>Taphrina</taxon>
    </lineage>
</organism>
<evidence type="ECO:0000313" key="7">
    <source>
        <dbReference type="Proteomes" id="UP000013776"/>
    </source>
</evidence>
<feature type="domain" description="Ribosome recycling factor" evidence="5">
    <location>
        <begin position="92"/>
        <end position="251"/>
    </location>
</feature>
<proteinExistence type="inferred from homology"/>
<dbReference type="GO" id="GO:0006412">
    <property type="term" value="P:translation"/>
    <property type="evidence" value="ECO:0007669"/>
    <property type="project" value="UniProtKB-KW"/>
</dbReference>
<dbReference type="Gene3D" id="3.30.1360.40">
    <property type="match status" value="1"/>
</dbReference>
<feature type="region of interest" description="Disordered" evidence="4">
    <location>
        <begin position="33"/>
        <end position="69"/>
    </location>
</feature>
<sequence>MLKSTFRSASVLLVKPARITRCARVYQHIKREHQRHAFSTTIAPQAKNKNKGKSESASSSTSPSGDSSSLGALLNSTIVDAEAATQAAVHKLNEQVKQLRAGRQDPGKLKNLLIPGEDTTLGSLAAVTQKNPKTFLVTVYDPAHVKQISSAIASSGQNFNPQPVPNNPMQLTINIPSESAIALGQKVKLLNELGVKAKDAVRHARGNAIRAIRASGGSIDQMTPIEKKVHALVTKHNTGIDKVVEDNRKAIGS</sequence>
<evidence type="ECO:0000259" key="5">
    <source>
        <dbReference type="Pfam" id="PF01765"/>
    </source>
</evidence>
<dbReference type="Proteomes" id="UP000013776">
    <property type="component" value="Unassembled WGS sequence"/>
</dbReference>
<keyword evidence="2" id="KW-0648">Protein biosynthesis</keyword>
<dbReference type="GO" id="GO:0005739">
    <property type="term" value="C:mitochondrion"/>
    <property type="evidence" value="ECO:0007669"/>
    <property type="project" value="TreeGrafter"/>
</dbReference>
<dbReference type="Pfam" id="PF01765">
    <property type="entry name" value="RRF"/>
    <property type="match status" value="1"/>
</dbReference>
<evidence type="ECO:0000256" key="1">
    <source>
        <dbReference type="ARBA" id="ARBA00005912"/>
    </source>
</evidence>
<dbReference type="InterPro" id="IPR036191">
    <property type="entry name" value="RRF_sf"/>
</dbReference>
<reference evidence="6 7" key="1">
    <citation type="journal article" date="2013" name="MBio">
        <title>Genome sequencing of the plant pathogen Taphrina deformans, the causal agent of peach leaf curl.</title>
        <authorList>
            <person name="Cisse O.H."/>
            <person name="Almeida J.M.G.C.F."/>
            <person name="Fonseca A."/>
            <person name="Kumar A.A."/>
            <person name="Salojaervi J."/>
            <person name="Overmyer K."/>
            <person name="Hauser P.M."/>
            <person name="Pagni M."/>
        </authorList>
    </citation>
    <scope>NUCLEOTIDE SEQUENCE [LARGE SCALE GENOMIC DNA]</scope>
    <source>
        <strain evidence="7">PYCC 5710 / ATCC 11124 / CBS 356.35 / IMI 108563 / JCM 9778 / NBRC 8474</strain>
    </source>
</reference>
<dbReference type="eggNOG" id="KOG4759">
    <property type="taxonomic scope" value="Eukaryota"/>
</dbReference>
<protein>
    <recommendedName>
        <fullName evidence="5">Ribosome recycling factor domain-containing protein</fullName>
    </recommendedName>
</protein>
<dbReference type="InterPro" id="IPR002661">
    <property type="entry name" value="Ribosome_recyc_fac"/>
</dbReference>
<dbReference type="VEuPathDB" id="FungiDB:TAPDE_004113"/>
<dbReference type="Gene3D" id="1.10.132.20">
    <property type="entry name" value="Ribosome-recycling factor"/>
    <property type="match status" value="1"/>
</dbReference>
<dbReference type="PANTHER" id="PTHR20982:SF3">
    <property type="entry name" value="MITOCHONDRIAL RIBOSOME RECYCLING FACTOR PSEUDO 1"/>
    <property type="match status" value="1"/>
</dbReference>
<dbReference type="STRING" id="1097556.R4XGZ8"/>
<accession>R4XGZ8</accession>
<evidence type="ECO:0000256" key="3">
    <source>
        <dbReference type="ARBA" id="ARBA00024909"/>
    </source>
</evidence>
<dbReference type="GO" id="GO:0043023">
    <property type="term" value="F:ribosomal large subunit binding"/>
    <property type="evidence" value="ECO:0007669"/>
    <property type="project" value="TreeGrafter"/>
</dbReference>